<dbReference type="Gene3D" id="1.20.5.320">
    <property type="entry name" value="6-Phosphogluconate Dehydrogenase, domain 3"/>
    <property type="match status" value="1"/>
</dbReference>
<gene>
    <name evidence="1" type="ORF">ACFQZJ_06410</name>
</gene>
<dbReference type="PROSITE" id="PS51257">
    <property type="entry name" value="PROKAR_LIPOPROTEIN"/>
    <property type="match status" value="1"/>
</dbReference>
<evidence type="ECO:0000313" key="2">
    <source>
        <dbReference type="Proteomes" id="UP001597012"/>
    </source>
</evidence>
<comment type="caution">
    <text evidence="1">The sequence shown here is derived from an EMBL/GenBank/DDBJ whole genome shotgun (WGS) entry which is preliminary data.</text>
</comment>
<organism evidence="1 2">
    <name type="scientific">Maribacter chungangensis</name>
    <dbReference type="NCBI Taxonomy" id="1069117"/>
    <lineage>
        <taxon>Bacteria</taxon>
        <taxon>Pseudomonadati</taxon>
        <taxon>Bacteroidota</taxon>
        <taxon>Flavobacteriia</taxon>
        <taxon>Flavobacteriales</taxon>
        <taxon>Flavobacteriaceae</taxon>
        <taxon>Maribacter</taxon>
    </lineage>
</organism>
<evidence type="ECO:0000313" key="1">
    <source>
        <dbReference type="EMBL" id="MFD0797085.1"/>
    </source>
</evidence>
<name>A0ABW3B1S1_9FLAO</name>
<protein>
    <submittedName>
        <fullName evidence="1">Collagen-like protein</fullName>
    </submittedName>
</protein>
<dbReference type="EMBL" id="JBHTHY010000004">
    <property type="protein sequence ID" value="MFD0797085.1"/>
    <property type="molecule type" value="Genomic_DNA"/>
</dbReference>
<reference evidence="2" key="1">
    <citation type="journal article" date="2019" name="Int. J. Syst. Evol. Microbiol.">
        <title>The Global Catalogue of Microorganisms (GCM) 10K type strain sequencing project: providing services to taxonomists for standard genome sequencing and annotation.</title>
        <authorList>
            <consortium name="The Broad Institute Genomics Platform"/>
            <consortium name="The Broad Institute Genome Sequencing Center for Infectious Disease"/>
            <person name="Wu L."/>
            <person name="Ma J."/>
        </authorList>
    </citation>
    <scope>NUCLEOTIDE SEQUENCE [LARGE SCALE GENOMIC DNA]</scope>
    <source>
        <strain evidence="2">CCUG 61948</strain>
    </source>
</reference>
<dbReference type="Proteomes" id="UP001597012">
    <property type="component" value="Unassembled WGS sequence"/>
</dbReference>
<proteinExistence type="predicted"/>
<dbReference type="RefSeq" id="WP_379933187.1">
    <property type="nucleotide sequence ID" value="NZ_JBHTHY010000004.1"/>
</dbReference>
<sequence>MKNFSLVLGSLIAVFFISCTGPQGPPGFDGFDGLDGLDGRDGQDGEDGVNILGQVIDIEGDFTPENDYAILYEFPQTIEVFETDIVLVYLLWDQTEDGNGDAVDIWRLMPQTRILDQGLLQYNYDHTFLDVNLFLEFNFNEADLLPGDTNDQVFRIAVLPAEMTQGKIDTSNIHSVMGRLNITEENIQKFKVN</sequence>
<accession>A0ABW3B1S1</accession>
<keyword evidence="2" id="KW-1185">Reference proteome</keyword>